<reference evidence="1" key="1">
    <citation type="submission" date="2019-12" db="EMBL/GenBank/DDBJ databases">
        <title>An insight into the sialome of adult female Ixodes ricinus ticks feeding for 6 days.</title>
        <authorList>
            <person name="Perner J."/>
            <person name="Ribeiro J.M.C."/>
        </authorList>
    </citation>
    <scope>NUCLEOTIDE SEQUENCE</scope>
    <source>
        <strain evidence="1">Semi-engorged</strain>
        <tissue evidence="1">Salivary glands</tissue>
    </source>
</reference>
<dbReference type="AlphaFoldDB" id="A0A6B0U844"/>
<organism evidence="1">
    <name type="scientific">Ixodes ricinus</name>
    <name type="common">Common tick</name>
    <name type="synonym">Acarus ricinus</name>
    <dbReference type="NCBI Taxonomy" id="34613"/>
    <lineage>
        <taxon>Eukaryota</taxon>
        <taxon>Metazoa</taxon>
        <taxon>Ecdysozoa</taxon>
        <taxon>Arthropoda</taxon>
        <taxon>Chelicerata</taxon>
        <taxon>Arachnida</taxon>
        <taxon>Acari</taxon>
        <taxon>Parasitiformes</taxon>
        <taxon>Ixodida</taxon>
        <taxon>Ixodoidea</taxon>
        <taxon>Ixodidae</taxon>
        <taxon>Ixodinae</taxon>
        <taxon>Ixodes</taxon>
    </lineage>
</organism>
<evidence type="ECO:0000313" key="1">
    <source>
        <dbReference type="EMBL" id="MXU88699.1"/>
    </source>
</evidence>
<accession>A0A6B0U844</accession>
<dbReference type="EMBL" id="GIFC01006616">
    <property type="protein sequence ID" value="MXU88699.1"/>
    <property type="molecule type" value="Transcribed_RNA"/>
</dbReference>
<name>A0A6B0U844_IXORI</name>
<proteinExistence type="predicted"/>
<protein>
    <submittedName>
        <fullName evidence="1">Uncharacterized protein</fullName>
    </submittedName>
</protein>
<sequence>MPPRSFSCLRSCWNWCIYARLFCRADAFDYTFKTVVYHYNIAGHRVTAILGCCHGTSRQLCSVLVRQAVLSQTSSAKGHGRLLLPKDRNVHVGQSAINLDLPC</sequence>